<accession>A0ABW2F105</accession>
<sequence length="156" mass="16419">MIIGIDPGQSGGIAGIDGDASYAVPMPLIGKDIDGHKIAAQLKSLTPDVVIIEKVHAMPKQGVSSTFKFGMGFGIVIGVCEALGIPYRLVTPQAWKKAVLAGTTKDKDAAIAFVRRAYPSIDLTPGRKRVPHDGMADAVCLAEYGRQIMGNISEVS</sequence>
<dbReference type="InterPro" id="IPR036397">
    <property type="entry name" value="RNaseH_sf"/>
</dbReference>
<dbReference type="EMBL" id="JBHSZP010000049">
    <property type="protein sequence ID" value="MFC7091896.1"/>
    <property type="molecule type" value="Genomic_DNA"/>
</dbReference>
<reference evidence="2" key="1">
    <citation type="journal article" date="2019" name="Int. J. Syst. Evol. Microbiol.">
        <title>The Global Catalogue of Microorganisms (GCM) 10K type strain sequencing project: providing services to taxonomists for standard genome sequencing and annotation.</title>
        <authorList>
            <consortium name="The Broad Institute Genomics Platform"/>
            <consortium name="The Broad Institute Genome Sequencing Center for Infectious Disease"/>
            <person name="Wu L."/>
            <person name="Ma J."/>
        </authorList>
    </citation>
    <scope>NUCLEOTIDE SEQUENCE [LARGE SCALE GENOMIC DNA]</scope>
    <source>
        <strain evidence="2">CGMCC 1.13666</strain>
    </source>
</reference>
<dbReference type="RefSeq" id="WP_346064126.1">
    <property type="nucleotide sequence ID" value="NZ_BAAADR010000045.1"/>
</dbReference>
<comment type="caution">
    <text evidence="1">The sequence shown here is derived from an EMBL/GenBank/DDBJ whole genome shotgun (WGS) entry which is preliminary data.</text>
</comment>
<dbReference type="CDD" id="cd22992">
    <property type="entry name" value="MOC1"/>
    <property type="match status" value="1"/>
</dbReference>
<name>A0ABW2F105_9GAMM</name>
<evidence type="ECO:0000313" key="2">
    <source>
        <dbReference type="Proteomes" id="UP001596411"/>
    </source>
</evidence>
<dbReference type="InterPro" id="IPR012337">
    <property type="entry name" value="RNaseH-like_sf"/>
</dbReference>
<dbReference type="Gene3D" id="3.30.420.10">
    <property type="entry name" value="Ribonuclease H-like superfamily/Ribonuclease H"/>
    <property type="match status" value="1"/>
</dbReference>
<evidence type="ECO:0000313" key="1">
    <source>
        <dbReference type="EMBL" id="MFC7091896.1"/>
    </source>
</evidence>
<dbReference type="SUPFAM" id="SSF53098">
    <property type="entry name" value="Ribonuclease H-like"/>
    <property type="match status" value="1"/>
</dbReference>
<keyword evidence="2" id="KW-1185">Reference proteome</keyword>
<dbReference type="Proteomes" id="UP001596411">
    <property type="component" value="Unassembled WGS sequence"/>
</dbReference>
<gene>
    <name evidence="1" type="ORF">ACFQH5_20340</name>
</gene>
<proteinExistence type="predicted"/>
<protein>
    <submittedName>
        <fullName evidence="1">Uncharacterized protein</fullName>
    </submittedName>
</protein>
<organism evidence="1 2">
    <name type="scientific">Halomonas salifodinae</name>
    <dbReference type="NCBI Taxonomy" id="438745"/>
    <lineage>
        <taxon>Bacteria</taxon>
        <taxon>Pseudomonadati</taxon>
        <taxon>Pseudomonadota</taxon>
        <taxon>Gammaproteobacteria</taxon>
        <taxon>Oceanospirillales</taxon>
        <taxon>Halomonadaceae</taxon>
        <taxon>Halomonas</taxon>
    </lineage>
</organism>